<feature type="region of interest" description="Disordered" evidence="1">
    <location>
        <begin position="496"/>
        <end position="516"/>
    </location>
</feature>
<reference evidence="4" key="1">
    <citation type="submission" date="2022-10" db="EMBL/GenBank/DDBJ databases">
        <title>Chryseobacterium babae sp. nov. isolated from the gut of the beetle Oryctes rhinoceros, and Chryseobacterium kimseyorum sp. nov., isolated from a stick insect rearing cage.</title>
        <authorList>
            <person name="Shelomi M."/>
            <person name="Han C.-J."/>
            <person name="Chen W.-M."/>
            <person name="Chen H.-K."/>
            <person name="Liaw S.-J."/>
            <person name="Muhle E."/>
            <person name="Clermont D."/>
        </authorList>
    </citation>
    <scope>NUCLEOTIDE SEQUENCE</scope>
    <source>
        <strain evidence="4">WLa1L2M3</strain>
    </source>
</reference>
<dbReference type="Pfam" id="PF20009">
    <property type="entry name" value="GEVED"/>
    <property type="match status" value="2"/>
</dbReference>
<dbReference type="RefSeq" id="WP_264742783.1">
    <property type="nucleotide sequence ID" value="NZ_JAPDHV010000002.1"/>
</dbReference>
<dbReference type="InterPro" id="IPR045474">
    <property type="entry name" value="GEVED"/>
</dbReference>
<evidence type="ECO:0000313" key="5">
    <source>
        <dbReference type="Proteomes" id="UP001163719"/>
    </source>
</evidence>
<sequence>MKLINYTLIKRSAQLVCMCVMLMIFSFVRAQTVLSENFNYAPGTLLTSANWVAIAGTGTNNVAVSSGNLAYVGSLGNGMGNKVSITNNGQDVYRSFTATNAPIYSSLIVNVSAANATGDFFYSIGTTTAPATTVGAKLFIRANGTGFSFGVLRGTGGTPVYETTVRPFNTNILVVLKYEVVTGTTNDGVKLYVNPGPAAEPAVATVEYTAAVGTDASSFSAVALMQGTAVNAPTLEVDGIHVGSTWNSVMAAGYDYGDTPVSYDNTKDGVYVPARHSLLAGLSLGSIVPDLELSPLSVAAGADNNGTNGDGSDEDAIDVSANQIRAGVPYVLTVPVTNPTTATKYLYGWIDFNNDGKFQAEEVATTTFTVTGATNRTLTWTAAQTATIVSGVTKLYMRLRLSDRALVDFTTVASGGALIDERSVGNGAASATNASDFSTASNGEVEDYQIEVVNTFDYGDVPTSFENDKDGNPLPALHAPLTGFSLGSLLDVESAPASVVSPNENNTAGDNADGTADEDGLTAFASVDRETSYSITVPVSIPSTLAGTKYLYGWLDLNGDGRFQVGEVATATTTATSNTNITLTWTAAQTATIVNGTLKIYLRLRLSNLSLVDFTTSASGGALIDERSVGNSATTATNSANSPVVAFGEIEDYQIPVISTIRYNDVIQGGVTMIGNSWYRANAGSTTAIVPDVDDDPTTTWSTSADLILPPGSTIEKVLLSAEKSGAANFTSVMLKVPGSTSYTTLTAATSIANRTNGYAQMIWDITSMIPANGYVSTAGGGAGGRYFVAQPTPAPAYIYMGGWSMIVVYKNANSKYRHVLVTDSWQISPPTTITKVVSGVKIPASGTVKGVIGITGTYGDRPGADYLRFGKVGTTLTNLKDPMTGSTTDVMNSSIAWAVNNNVSADGGPAISGNYTARNPISQWNWGDGPAESYDFDADIFDITGILAPSSTPVDVVFEQYGSGDVVVSGSYFISIDVATPPVLTKNLSVNSIPDGGITSYIWTVTNNAADAVFQSIDFTDNLPSSIKVAAVPNASITGGTGGVVTADPNTGHVTVSGLLLNPGESATITVDITNVSGELNVSCTTNPSAFTNGSSNITIPQGGILNTTTIVPQCLIVTDGTAYCYKPGLTGGTLLDSKVGITSLSRAGIADPDNWPMVRKGAWMVLESKTKGFVVNRVAFNASNEPVGIPPSNFVEGMLVYDITNNCLKMYTSTDGGATFSWQCLNTQACPD</sequence>
<dbReference type="EMBL" id="JAPDHV010000002">
    <property type="protein sequence ID" value="MCW3160838.1"/>
    <property type="molecule type" value="Genomic_DNA"/>
</dbReference>
<keyword evidence="5" id="KW-1185">Reference proteome</keyword>
<protein>
    <submittedName>
        <fullName evidence="4">GEVED domain-containing protein</fullName>
    </submittedName>
</protein>
<evidence type="ECO:0000259" key="3">
    <source>
        <dbReference type="Pfam" id="PF25564"/>
    </source>
</evidence>
<feature type="domain" description="GEVED" evidence="2">
    <location>
        <begin position="345"/>
        <end position="450"/>
    </location>
</feature>
<evidence type="ECO:0000313" key="4">
    <source>
        <dbReference type="EMBL" id="MCW3160838.1"/>
    </source>
</evidence>
<gene>
    <name evidence="4" type="ORF">OH806_06110</name>
</gene>
<feature type="domain" description="GEVED" evidence="2">
    <location>
        <begin position="550"/>
        <end position="655"/>
    </location>
</feature>
<dbReference type="InterPro" id="IPR057693">
    <property type="entry name" value="DUF7933"/>
</dbReference>
<name>A0ABT3HM92_9FLAO</name>
<feature type="domain" description="DUF7933" evidence="3">
    <location>
        <begin position="983"/>
        <end position="1077"/>
    </location>
</feature>
<organism evidence="4 5">
    <name type="scientific">Chryseobacterium oryctis</name>
    <dbReference type="NCBI Taxonomy" id="2952618"/>
    <lineage>
        <taxon>Bacteria</taxon>
        <taxon>Pseudomonadati</taxon>
        <taxon>Bacteroidota</taxon>
        <taxon>Flavobacteriia</taxon>
        <taxon>Flavobacteriales</taxon>
        <taxon>Weeksellaceae</taxon>
        <taxon>Chryseobacterium group</taxon>
        <taxon>Chryseobacterium</taxon>
    </lineage>
</organism>
<evidence type="ECO:0000259" key="2">
    <source>
        <dbReference type="Pfam" id="PF20009"/>
    </source>
</evidence>
<comment type="caution">
    <text evidence="4">The sequence shown here is derived from an EMBL/GenBank/DDBJ whole genome shotgun (WGS) entry which is preliminary data.</text>
</comment>
<dbReference type="Pfam" id="PF25564">
    <property type="entry name" value="DUF7933"/>
    <property type="match status" value="1"/>
</dbReference>
<proteinExistence type="predicted"/>
<feature type="compositionally biased region" description="Polar residues" evidence="1">
    <location>
        <begin position="500"/>
        <end position="509"/>
    </location>
</feature>
<evidence type="ECO:0000256" key="1">
    <source>
        <dbReference type="SAM" id="MobiDB-lite"/>
    </source>
</evidence>
<dbReference type="Proteomes" id="UP001163719">
    <property type="component" value="Unassembled WGS sequence"/>
</dbReference>
<accession>A0ABT3HM92</accession>